<organism evidence="2 3">
    <name type="scientific">Xylaria flabelliformis</name>
    <dbReference type="NCBI Taxonomy" id="2512241"/>
    <lineage>
        <taxon>Eukaryota</taxon>
        <taxon>Fungi</taxon>
        <taxon>Dikarya</taxon>
        <taxon>Ascomycota</taxon>
        <taxon>Pezizomycotina</taxon>
        <taxon>Sordariomycetes</taxon>
        <taxon>Xylariomycetidae</taxon>
        <taxon>Xylariales</taxon>
        <taxon>Xylariaceae</taxon>
        <taxon>Xylaria</taxon>
    </lineage>
</organism>
<proteinExistence type="predicted"/>
<name>A0A553HJ75_9PEZI</name>
<evidence type="ECO:0000256" key="1">
    <source>
        <dbReference type="SAM" id="MobiDB-lite"/>
    </source>
</evidence>
<dbReference type="EMBL" id="VFLP01000104">
    <property type="protein sequence ID" value="TRX88008.1"/>
    <property type="molecule type" value="Genomic_DNA"/>
</dbReference>
<evidence type="ECO:0000313" key="3">
    <source>
        <dbReference type="Proteomes" id="UP000319160"/>
    </source>
</evidence>
<reference evidence="3" key="1">
    <citation type="submission" date="2019-06" db="EMBL/GenBank/DDBJ databases">
        <title>Draft genome sequence of the griseofulvin-producing fungus Xylaria cubensis strain G536.</title>
        <authorList>
            <person name="Mead M.E."/>
            <person name="Raja H.A."/>
            <person name="Steenwyk J.L."/>
            <person name="Knowles S.L."/>
            <person name="Oberlies N.H."/>
            <person name="Rokas A."/>
        </authorList>
    </citation>
    <scope>NUCLEOTIDE SEQUENCE [LARGE SCALE GENOMIC DNA]</scope>
    <source>
        <strain evidence="3">G536</strain>
    </source>
</reference>
<dbReference type="Proteomes" id="UP000319160">
    <property type="component" value="Unassembled WGS sequence"/>
</dbReference>
<dbReference type="AlphaFoldDB" id="A0A553HJ75"/>
<sequence length="316" mass="33019">MPIGILQPSNLLEASAPPATLFALNSPPMSATLPGYSGPRPAGNTTGTLNFTGQAYPLSISVADCPRLQVLQFPDAYVMSHFDKANDLTTVSLPSLPAALFAINGSLSISSSLLPAGDANGHPNEIAPRVITVGPDLNITSNTNVNLTFDALTSVGGLSVYNNTNGGFKFNKISTVGSMLLVDNVNTTLLWFPALTRANNIHKRGYIDTSVGPNIFPALQSVPGTVVIEAWNDDFNCSKSNNGTNNGTDATSSEPNQVLSQGAWGGIGVAIGIVVIGINYAADIKHEGCDARSRGDAANNPNTGSRWSGDHQREAR</sequence>
<accession>A0A553HJ75</accession>
<gene>
    <name evidence="2" type="ORF">FHL15_011110</name>
</gene>
<keyword evidence="3" id="KW-1185">Reference proteome</keyword>
<evidence type="ECO:0000313" key="2">
    <source>
        <dbReference type="EMBL" id="TRX88008.1"/>
    </source>
</evidence>
<dbReference type="OrthoDB" id="4763830at2759"/>
<comment type="caution">
    <text evidence="2">The sequence shown here is derived from an EMBL/GenBank/DDBJ whole genome shotgun (WGS) entry which is preliminary data.</text>
</comment>
<feature type="region of interest" description="Disordered" evidence="1">
    <location>
        <begin position="291"/>
        <end position="316"/>
    </location>
</feature>
<protein>
    <submittedName>
        <fullName evidence="2">Uncharacterized protein</fullName>
    </submittedName>
</protein>